<keyword evidence="2" id="KW-1185">Reference proteome</keyword>
<proteinExistence type="predicted"/>
<dbReference type="Proteomes" id="UP000299102">
    <property type="component" value="Unassembled WGS sequence"/>
</dbReference>
<protein>
    <submittedName>
        <fullName evidence="1">Uncharacterized protein</fullName>
    </submittedName>
</protein>
<evidence type="ECO:0000313" key="1">
    <source>
        <dbReference type="EMBL" id="GBP13132.1"/>
    </source>
</evidence>
<sequence length="199" mass="22110">MTVEGGDVGSGHRKSLSLVESQQHISKLNNLWTQSVACQDTCVACSAPQCASAFIVSRAERRSRKSRIGRFYYPISVSRQLIADERSRSETGGQMGKQVPESVYPKARCRFSFSSSTTKIRVSAFSRIAFAHHRFDGGSLLYDVHECRSTQLKSRVCNCNAKCNKFPFQTLLCNTVLGSAITTPRAADTDTRYFNCPFS</sequence>
<name>A0A4C1TF82_EUMVA</name>
<organism evidence="1 2">
    <name type="scientific">Eumeta variegata</name>
    <name type="common">Bagworm moth</name>
    <name type="synonym">Eumeta japonica</name>
    <dbReference type="NCBI Taxonomy" id="151549"/>
    <lineage>
        <taxon>Eukaryota</taxon>
        <taxon>Metazoa</taxon>
        <taxon>Ecdysozoa</taxon>
        <taxon>Arthropoda</taxon>
        <taxon>Hexapoda</taxon>
        <taxon>Insecta</taxon>
        <taxon>Pterygota</taxon>
        <taxon>Neoptera</taxon>
        <taxon>Endopterygota</taxon>
        <taxon>Lepidoptera</taxon>
        <taxon>Glossata</taxon>
        <taxon>Ditrysia</taxon>
        <taxon>Tineoidea</taxon>
        <taxon>Psychidae</taxon>
        <taxon>Oiketicinae</taxon>
        <taxon>Eumeta</taxon>
    </lineage>
</organism>
<dbReference type="AlphaFoldDB" id="A0A4C1TF82"/>
<comment type="caution">
    <text evidence="1">The sequence shown here is derived from an EMBL/GenBank/DDBJ whole genome shotgun (WGS) entry which is preliminary data.</text>
</comment>
<accession>A0A4C1TF82</accession>
<reference evidence="1 2" key="1">
    <citation type="journal article" date="2019" name="Commun. Biol.">
        <title>The bagworm genome reveals a unique fibroin gene that provides high tensile strength.</title>
        <authorList>
            <person name="Kono N."/>
            <person name="Nakamura H."/>
            <person name="Ohtoshi R."/>
            <person name="Tomita M."/>
            <person name="Numata K."/>
            <person name="Arakawa K."/>
        </authorList>
    </citation>
    <scope>NUCLEOTIDE SEQUENCE [LARGE SCALE GENOMIC DNA]</scope>
</reference>
<gene>
    <name evidence="1" type="ORF">EVAR_93098_1</name>
</gene>
<dbReference type="EMBL" id="BGZK01000055">
    <property type="protein sequence ID" value="GBP13132.1"/>
    <property type="molecule type" value="Genomic_DNA"/>
</dbReference>
<evidence type="ECO:0000313" key="2">
    <source>
        <dbReference type="Proteomes" id="UP000299102"/>
    </source>
</evidence>